<name>A0ABS0EFT9_9FLAO</name>
<evidence type="ECO:0000313" key="2">
    <source>
        <dbReference type="Proteomes" id="UP000611215"/>
    </source>
</evidence>
<dbReference type="RefSeq" id="WP_195869680.1">
    <property type="nucleotide sequence ID" value="NZ_JADOET010000001.1"/>
</dbReference>
<dbReference type="EMBL" id="JADOET010000001">
    <property type="protein sequence ID" value="MBF8148392.1"/>
    <property type="molecule type" value="Genomic_DNA"/>
</dbReference>
<dbReference type="InterPro" id="IPR058512">
    <property type="entry name" value="DUF8199"/>
</dbReference>
<proteinExistence type="predicted"/>
<organism evidence="1 2">
    <name type="scientific">Winogradskyella marina</name>
    <dbReference type="NCBI Taxonomy" id="2785530"/>
    <lineage>
        <taxon>Bacteria</taxon>
        <taxon>Pseudomonadati</taxon>
        <taxon>Bacteroidota</taxon>
        <taxon>Flavobacteriia</taxon>
        <taxon>Flavobacteriales</taxon>
        <taxon>Flavobacteriaceae</taxon>
        <taxon>Winogradskyella</taxon>
    </lineage>
</organism>
<dbReference type="NCBIfam" id="NF047658">
    <property type="entry name" value="HYC_CC_PP"/>
    <property type="match status" value="1"/>
</dbReference>
<dbReference type="Pfam" id="PF26622">
    <property type="entry name" value="DUF8199"/>
    <property type="match status" value="1"/>
</dbReference>
<protein>
    <recommendedName>
        <fullName evidence="3">Secreted protein</fullName>
    </recommendedName>
</protein>
<evidence type="ECO:0008006" key="3">
    <source>
        <dbReference type="Google" id="ProtNLM"/>
    </source>
</evidence>
<comment type="caution">
    <text evidence="1">The sequence shown here is derived from an EMBL/GenBank/DDBJ whole genome shotgun (WGS) entry which is preliminary data.</text>
</comment>
<sequence>MKFSYTYKTFSVVLSLLVLLSTLSLTIEKHFCGDVLIDVAIFSESEKCEDDIAINDDLNESKTIINDCCKDEIDVIEGLSEIIITSFEDFEVIQQHVLIAYSYSYLNLFEDVSNQVIPHKDYVSPLLIKDIQVLDETYLI</sequence>
<keyword evidence="2" id="KW-1185">Reference proteome</keyword>
<gene>
    <name evidence="1" type="ORF">ITJ86_00700</name>
</gene>
<dbReference type="Proteomes" id="UP000611215">
    <property type="component" value="Unassembled WGS sequence"/>
</dbReference>
<reference evidence="1 2" key="1">
    <citation type="submission" date="2020-11" db="EMBL/GenBank/DDBJ databases">
        <title>Winogradskyella marina sp. nov., isolated from marine sediment.</title>
        <authorList>
            <person name="Bo J."/>
            <person name="Wang S."/>
            <person name="Song X."/>
            <person name="Du Z."/>
        </authorList>
    </citation>
    <scope>NUCLEOTIDE SEQUENCE [LARGE SCALE GENOMIC DNA]</scope>
    <source>
        <strain evidence="1 2">F6397</strain>
    </source>
</reference>
<accession>A0ABS0EFT9</accession>
<dbReference type="InterPro" id="IPR058060">
    <property type="entry name" value="HYC_CC_PP"/>
</dbReference>
<evidence type="ECO:0000313" key="1">
    <source>
        <dbReference type="EMBL" id="MBF8148392.1"/>
    </source>
</evidence>